<sequence>MKIREATFEDAEAIATVHVASWQAAYKGIMPEHFLKTLSVEARAATWRKLLQAGTPHVLVAQVDETIIGWTAFGAYRDKDNNWAEIEAL</sequence>
<evidence type="ECO:0000313" key="2">
    <source>
        <dbReference type="Proteomes" id="UP000199548"/>
    </source>
</evidence>
<dbReference type="Gene3D" id="3.40.630.30">
    <property type="match status" value="1"/>
</dbReference>
<accession>A0A1I3KWE8</accession>
<reference evidence="1 2" key="1">
    <citation type="submission" date="2016-10" db="EMBL/GenBank/DDBJ databases">
        <authorList>
            <person name="de Groot N.N."/>
        </authorList>
    </citation>
    <scope>NUCLEOTIDE SEQUENCE [LARGE SCALE GENOMIC DNA]</scope>
    <source>
        <strain evidence="1 2">LMG 23650</strain>
    </source>
</reference>
<evidence type="ECO:0000313" key="1">
    <source>
        <dbReference type="EMBL" id="SFI76777.1"/>
    </source>
</evidence>
<dbReference type="Proteomes" id="UP000199548">
    <property type="component" value="Unassembled WGS sequence"/>
</dbReference>
<dbReference type="InterPro" id="IPR016181">
    <property type="entry name" value="Acyl_CoA_acyltransferase"/>
</dbReference>
<dbReference type="AlphaFoldDB" id="A0A1I3KWE8"/>
<dbReference type="SUPFAM" id="SSF55729">
    <property type="entry name" value="Acyl-CoA N-acyltransferases (Nat)"/>
    <property type="match status" value="1"/>
</dbReference>
<gene>
    <name evidence="1" type="ORF">SAMN05192543_104149</name>
</gene>
<evidence type="ECO:0008006" key="3">
    <source>
        <dbReference type="Google" id="ProtNLM"/>
    </source>
</evidence>
<keyword evidence="2" id="KW-1185">Reference proteome</keyword>
<name>A0A1I3KWE8_9BURK</name>
<proteinExistence type="predicted"/>
<dbReference type="STRING" id="420953.SAMN05192543_104149"/>
<dbReference type="EMBL" id="FOQU01000004">
    <property type="protein sequence ID" value="SFI76777.1"/>
    <property type="molecule type" value="Genomic_DNA"/>
</dbReference>
<organism evidence="1 2">
    <name type="scientific">Paraburkholderia megapolitana</name>
    <dbReference type="NCBI Taxonomy" id="420953"/>
    <lineage>
        <taxon>Bacteria</taxon>
        <taxon>Pseudomonadati</taxon>
        <taxon>Pseudomonadota</taxon>
        <taxon>Betaproteobacteria</taxon>
        <taxon>Burkholderiales</taxon>
        <taxon>Burkholderiaceae</taxon>
        <taxon>Paraburkholderia</taxon>
    </lineage>
</organism>
<protein>
    <recommendedName>
        <fullName evidence="3">GNAT family N-acetyltransferase</fullName>
    </recommendedName>
</protein>